<reference evidence="2 3" key="1">
    <citation type="submission" date="2018-12" db="EMBL/GenBank/DDBJ databases">
        <authorList>
            <person name="Criscuolo A."/>
        </authorList>
    </citation>
    <scope>NUCLEOTIDE SEQUENCE [LARGE SCALE GENOMIC DNA]</scope>
    <source>
        <strain evidence="2">ACIP1116281</strain>
    </source>
</reference>
<accession>A0A3S4D5A7</accession>
<protein>
    <submittedName>
        <fullName evidence="2">Uncharacterized protein</fullName>
    </submittedName>
</protein>
<feature type="chain" id="PRO_5018576695" evidence="1">
    <location>
        <begin position="17"/>
        <end position="144"/>
    </location>
</feature>
<dbReference type="RefSeq" id="WP_126150319.1">
    <property type="nucleotide sequence ID" value="NZ_JBHTMH010000001.1"/>
</dbReference>
<organism evidence="2 3">
    <name type="scientific">Devosia equisanguinis</name>
    <dbReference type="NCBI Taxonomy" id="2490941"/>
    <lineage>
        <taxon>Bacteria</taxon>
        <taxon>Pseudomonadati</taxon>
        <taxon>Pseudomonadota</taxon>
        <taxon>Alphaproteobacteria</taxon>
        <taxon>Hyphomicrobiales</taxon>
        <taxon>Devosiaceae</taxon>
        <taxon>Devosia</taxon>
    </lineage>
</organism>
<sequence>MLKLTTLMLVAGLATAATTTMSSAAVWVAGQQNQQTKPVASSNSGNCADEMGHMRRVKASDIEAIRGNDVWLIPICEELHLTGRGDYGALFVNGNVDRLRTPIARNATLMAALKAKGYDQNDVVSLRFGGNNGIVLYVYQRHMN</sequence>
<gene>
    <name evidence="2" type="ORF">DEVEQU_01910</name>
</gene>
<evidence type="ECO:0000313" key="3">
    <source>
        <dbReference type="Proteomes" id="UP000268844"/>
    </source>
</evidence>
<proteinExistence type="predicted"/>
<evidence type="ECO:0000313" key="2">
    <source>
        <dbReference type="EMBL" id="VDS04770.1"/>
    </source>
</evidence>
<dbReference type="EMBL" id="UZWD01000024">
    <property type="protein sequence ID" value="VDS04770.1"/>
    <property type="molecule type" value="Genomic_DNA"/>
</dbReference>
<dbReference type="OrthoDB" id="7950734at2"/>
<feature type="signal peptide" evidence="1">
    <location>
        <begin position="1"/>
        <end position="16"/>
    </location>
</feature>
<dbReference type="Proteomes" id="UP000268844">
    <property type="component" value="Unassembled WGS sequence"/>
</dbReference>
<keyword evidence="3" id="KW-1185">Reference proteome</keyword>
<dbReference type="AlphaFoldDB" id="A0A3S4D5A7"/>
<name>A0A3S4D5A7_9HYPH</name>
<evidence type="ECO:0000256" key="1">
    <source>
        <dbReference type="SAM" id="SignalP"/>
    </source>
</evidence>
<keyword evidence="1" id="KW-0732">Signal</keyword>